<comment type="caution">
    <text evidence="1">The sequence shown here is derived from an EMBL/GenBank/DDBJ whole genome shotgun (WGS) entry which is preliminary data.</text>
</comment>
<feature type="non-terminal residue" evidence="1">
    <location>
        <position position="1"/>
    </location>
</feature>
<evidence type="ECO:0000313" key="1">
    <source>
        <dbReference type="EMBL" id="PIY59669.1"/>
    </source>
</evidence>
<reference evidence="2" key="1">
    <citation type="submission" date="2017-09" db="EMBL/GenBank/DDBJ databases">
        <title>Depth-based differentiation of microbial function through sediment-hosted aquifers and enrichment of novel symbionts in the deep terrestrial subsurface.</title>
        <authorList>
            <person name="Probst A.J."/>
            <person name="Ladd B."/>
            <person name="Jarett J.K."/>
            <person name="Geller-Mcgrath D.E."/>
            <person name="Sieber C.M.K."/>
            <person name="Emerson J.B."/>
            <person name="Anantharaman K."/>
            <person name="Thomas B.C."/>
            <person name="Malmstrom R."/>
            <person name="Stieglmeier M."/>
            <person name="Klingl A."/>
            <person name="Woyke T."/>
            <person name="Ryan C.M."/>
            <person name="Banfield J.F."/>
        </authorList>
    </citation>
    <scope>NUCLEOTIDE SEQUENCE [LARGE SCALE GENOMIC DNA]</scope>
</reference>
<proteinExistence type="predicted"/>
<dbReference type="EMBL" id="PFKZ01000019">
    <property type="protein sequence ID" value="PIY59669.1"/>
    <property type="molecule type" value="Genomic_DNA"/>
</dbReference>
<evidence type="ECO:0000313" key="2">
    <source>
        <dbReference type="Proteomes" id="UP000230363"/>
    </source>
</evidence>
<dbReference type="Proteomes" id="UP000230363">
    <property type="component" value="Unassembled WGS sequence"/>
</dbReference>
<accession>A0A2M7Q932</accession>
<gene>
    <name evidence="1" type="ORF">COY96_00535</name>
</gene>
<dbReference type="AlphaFoldDB" id="A0A2M7Q932"/>
<protein>
    <submittedName>
        <fullName evidence="1">Uncharacterized protein</fullName>
    </submittedName>
</protein>
<name>A0A2M7Q932_9BACT</name>
<sequence>SKMIKIFKEKIIVKIFTIFFIFLLVLSPFSNSLVRADVCEEWGNPYCKESDPSSIFQSRTCTREKEVCETVCTGYTNVCVEWVTRVDTGCFLGCLTVCSAGCWTSFGWWCPACAWVCCGICNGGCNTGCQYQACNRYESQCSSWGQQCHPETYTEERSEECSPIDTGESKCIGDWVWEKYSTTACQNNACVPISDFWQEKTNCAQSCLPGLLNQECEWGTYTCNSELGRCSTPYQSCKPFPKYTDPGIVCECNNEKGTVIKSCNGAGSCVNTEEICDVSCGAVSACQGKKPGDLNPENPSLKCCKGGEWLPKWKEVAP</sequence>
<organism evidence="1 2">
    <name type="scientific">Candidatus Wolfebacteria bacterium CG_4_10_14_0_8_um_filter_37_11</name>
    <dbReference type="NCBI Taxonomy" id="1975062"/>
    <lineage>
        <taxon>Bacteria</taxon>
        <taxon>Candidatus Wolfeibacteriota</taxon>
    </lineage>
</organism>